<dbReference type="PANTHER" id="PTHR47760:SF4">
    <property type="entry name" value="G-PROTEIN COUPLED RECEPTORS FAMILY 1 PROFILE DOMAIN-CONTAINING PROTEIN"/>
    <property type="match status" value="1"/>
</dbReference>
<dbReference type="WBParaSite" id="HPLM_0002175501-mRNA-1">
    <property type="protein sequence ID" value="HPLM_0002175501-mRNA-1"/>
    <property type="gene ID" value="HPLM_0002175501"/>
</dbReference>
<evidence type="ECO:0000313" key="3">
    <source>
        <dbReference type="Proteomes" id="UP000268014"/>
    </source>
</evidence>
<dbReference type="Gene3D" id="1.20.1070.10">
    <property type="entry name" value="Rhodopsin 7-helix transmembrane proteins"/>
    <property type="match status" value="1"/>
</dbReference>
<keyword evidence="3" id="KW-1185">Reference proteome</keyword>
<feature type="transmembrane region" description="Helical" evidence="1">
    <location>
        <begin position="67"/>
        <end position="92"/>
    </location>
</feature>
<keyword evidence="1" id="KW-0472">Membrane</keyword>
<dbReference type="OrthoDB" id="10033446at2759"/>
<keyword evidence="1" id="KW-1133">Transmembrane helix</keyword>
<feature type="transmembrane region" description="Helical" evidence="1">
    <location>
        <begin position="28"/>
        <end position="46"/>
    </location>
</feature>
<evidence type="ECO:0000313" key="2">
    <source>
        <dbReference type="EMBL" id="VDO91979.1"/>
    </source>
</evidence>
<dbReference type="STRING" id="6290.A0A0N4XBL0"/>
<dbReference type="AlphaFoldDB" id="A0A0N4XBL0"/>
<dbReference type="PANTHER" id="PTHR47760">
    <property type="entry name" value="G-PROTEIN COUPLED RECEPTOR B0563.6-LIKE PROTEIN-RELATED"/>
    <property type="match status" value="1"/>
</dbReference>
<organism evidence="4">
    <name type="scientific">Haemonchus placei</name>
    <name type="common">Barber's pole worm</name>
    <dbReference type="NCBI Taxonomy" id="6290"/>
    <lineage>
        <taxon>Eukaryota</taxon>
        <taxon>Metazoa</taxon>
        <taxon>Ecdysozoa</taxon>
        <taxon>Nematoda</taxon>
        <taxon>Chromadorea</taxon>
        <taxon>Rhabditida</taxon>
        <taxon>Rhabditina</taxon>
        <taxon>Rhabditomorpha</taxon>
        <taxon>Strongyloidea</taxon>
        <taxon>Trichostrongylidae</taxon>
        <taxon>Haemonchus</taxon>
    </lineage>
</organism>
<gene>
    <name evidence="2" type="ORF">HPLM_LOCUS21744</name>
</gene>
<dbReference type="EMBL" id="UZAF01024007">
    <property type="protein sequence ID" value="VDO91979.1"/>
    <property type="molecule type" value="Genomic_DNA"/>
</dbReference>
<protein>
    <submittedName>
        <fullName evidence="4">G_PROTEIN_RECEP_F1_2 domain-containing protein</fullName>
    </submittedName>
</protein>
<keyword evidence="1" id="KW-0812">Transmembrane</keyword>
<dbReference type="Proteomes" id="UP000268014">
    <property type="component" value="Unassembled WGS sequence"/>
</dbReference>
<sequence>MHAFCNPESLLSNVTEEFALQMAHMKSTFTILQIMFCLLGVMGNILNLRTLQSPSLQTVPFMYIRALAFFDLVSFTYLFIYLFICLFIHSFIYSCMPFHAL</sequence>
<evidence type="ECO:0000256" key="1">
    <source>
        <dbReference type="SAM" id="Phobius"/>
    </source>
</evidence>
<reference evidence="2 3" key="2">
    <citation type="submission" date="2018-11" db="EMBL/GenBank/DDBJ databases">
        <authorList>
            <consortium name="Pathogen Informatics"/>
        </authorList>
    </citation>
    <scope>NUCLEOTIDE SEQUENCE [LARGE SCALE GENOMIC DNA]</scope>
    <source>
        <strain evidence="2 3">MHpl1</strain>
    </source>
</reference>
<accession>A0A0N4XBL0</accession>
<name>A0A0N4XBL0_HAEPC</name>
<reference evidence="4" key="1">
    <citation type="submission" date="2017-02" db="UniProtKB">
        <authorList>
            <consortium name="WormBaseParasite"/>
        </authorList>
    </citation>
    <scope>IDENTIFICATION</scope>
</reference>
<proteinExistence type="predicted"/>
<dbReference type="InterPro" id="IPR053093">
    <property type="entry name" value="GPCR-like"/>
</dbReference>
<dbReference type="SUPFAM" id="SSF81321">
    <property type="entry name" value="Family A G protein-coupled receptor-like"/>
    <property type="match status" value="1"/>
</dbReference>
<evidence type="ECO:0000313" key="4">
    <source>
        <dbReference type="WBParaSite" id="HPLM_0002175501-mRNA-1"/>
    </source>
</evidence>